<keyword evidence="8" id="KW-0472">Membrane</keyword>
<evidence type="ECO:0000256" key="1">
    <source>
        <dbReference type="ARBA" id="ARBA00004413"/>
    </source>
</evidence>
<dbReference type="EMBL" id="QMQZ01000023">
    <property type="protein sequence ID" value="RLE51920.1"/>
    <property type="molecule type" value="Genomic_DNA"/>
</dbReference>
<organism evidence="11 12">
    <name type="scientific">Thermoproteota archaeon</name>
    <dbReference type="NCBI Taxonomy" id="2056631"/>
    <lineage>
        <taxon>Archaea</taxon>
        <taxon>Thermoproteota</taxon>
    </lineage>
</organism>
<evidence type="ECO:0000256" key="6">
    <source>
        <dbReference type="ARBA" id="ARBA00022801"/>
    </source>
</evidence>
<keyword evidence="3" id="KW-1003">Cell membrane</keyword>
<evidence type="ECO:0000256" key="5">
    <source>
        <dbReference type="ARBA" id="ARBA00022741"/>
    </source>
</evidence>
<dbReference type="InterPro" id="IPR003593">
    <property type="entry name" value="AAA+_ATPase"/>
</dbReference>
<dbReference type="InterPro" id="IPR013822">
    <property type="entry name" value="Signal_recog_particl_SRP54_hlx"/>
</dbReference>
<dbReference type="Proteomes" id="UP000268446">
    <property type="component" value="Unassembled WGS sequence"/>
</dbReference>
<dbReference type="Gene3D" id="1.20.120.140">
    <property type="entry name" value="Signal recognition particle SRP54, nucleotide-binding domain"/>
    <property type="match status" value="1"/>
</dbReference>
<evidence type="ECO:0000256" key="4">
    <source>
        <dbReference type="ARBA" id="ARBA00022490"/>
    </source>
</evidence>
<name>A0A497EYW8_9CREN</name>
<dbReference type="Gene3D" id="3.40.50.300">
    <property type="entry name" value="P-loop containing nucleotide triphosphate hydrolases"/>
    <property type="match status" value="1"/>
</dbReference>
<sequence>MFSKLRNTLRYVLDTLTSKTITESELEDVMFDWQLRLIECDVAFPVAEYIASEVKKEIVGLKARRFGSDIVDKVKGAIKNVLLSIIESAGKLDFMELVQSQREKGVPLKVVFVGVNGSGKTTTIAKIAYMLKQKNILSVLACSDTFRAGAQEQLAVHAKRLGLKMIKHQYGADPAAVAYDAVNYAVAHSVPVVLIDTAGRMQTDKSLMDELRKIIRVIEADLVIFVGDALAGNDALVQAEKFNEAVGISASVITKVDADVKGGTALSILYATKKPIIYLGVGQSYEDLIPFTPDWLLSLLLGSDSNFT</sequence>
<evidence type="ECO:0000256" key="7">
    <source>
        <dbReference type="ARBA" id="ARBA00023134"/>
    </source>
</evidence>
<dbReference type="Pfam" id="PF00448">
    <property type="entry name" value="SRP54"/>
    <property type="match status" value="1"/>
</dbReference>
<keyword evidence="7" id="KW-0342">GTP-binding</keyword>
<comment type="caution">
    <text evidence="11">The sequence shown here is derived from an EMBL/GenBank/DDBJ whole genome shotgun (WGS) entry which is preliminary data.</text>
</comment>
<keyword evidence="4" id="KW-0963">Cytoplasm</keyword>
<dbReference type="InterPro" id="IPR036225">
    <property type="entry name" value="SRP/SRP_N"/>
</dbReference>
<keyword evidence="6" id="KW-0378">Hydrolase</keyword>
<feature type="domain" description="SRP54-type proteins GTP-binding" evidence="10">
    <location>
        <begin position="275"/>
        <end position="288"/>
    </location>
</feature>
<dbReference type="SMART" id="SM00382">
    <property type="entry name" value="AAA"/>
    <property type="match status" value="1"/>
</dbReference>
<dbReference type="GO" id="GO:0005047">
    <property type="term" value="F:signal recognition particle binding"/>
    <property type="evidence" value="ECO:0007669"/>
    <property type="project" value="TreeGrafter"/>
</dbReference>
<evidence type="ECO:0000259" key="10">
    <source>
        <dbReference type="PROSITE" id="PS00300"/>
    </source>
</evidence>
<keyword evidence="9" id="KW-0675">Receptor</keyword>
<protein>
    <submittedName>
        <fullName evidence="11">Signal recognition particle-docking protein FtsY</fullName>
    </submittedName>
</protein>
<evidence type="ECO:0000256" key="2">
    <source>
        <dbReference type="ARBA" id="ARBA00008531"/>
    </source>
</evidence>
<gene>
    <name evidence="11" type="ORF">DRJ20_01150</name>
</gene>
<comment type="similarity">
    <text evidence="2">Belongs to the GTP-binding SRP family.</text>
</comment>
<dbReference type="InterPro" id="IPR004390">
    <property type="entry name" value="SR_rcpt_FtsY"/>
</dbReference>
<dbReference type="GO" id="GO:0005737">
    <property type="term" value="C:cytoplasm"/>
    <property type="evidence" value="ECO:0007669"/>
    <property type="project" value="UniProtKB-ARBA"/>
</dbReference>
<evidence type="ECO:0000256" key="9">
    <source>
        <dbReference type="ARBA" id="ARBA00023170"/>
    </source>
</evidence>
<evidence type="ECO:0000256" key="8">
    <source>
        <dbReference type="ARBA" id="ARBA00023136"/>
    </source>
</evidence>
<dbReference type="PANTHER" id="PTHR43134">
    <property type="entry name" value="SIGNAL RECOGNITION PARTICLE RECEPTOR SUBUNIT ALPHA"/>
    <property type="match status" value="1"/>
</dbReference>
<dbReference type="AlphaFoldDB" id="A0A497EYW8"/>
<keyword evidence="5" id="KW-0547">Nucleotide-binding</keyword>
<dbReference type="SUPFAM" id="SSF52540">
    <property type="entry name" value="P-loop containing nucleoside triphosphate hydrolases"/>
    <property type="match status" value="1"/>
</dbReference>
<dbReference type="InterPro" id="IPR000897">
    <property type="entry name" value="SRP54_GTPase_dom"/>
</dbReference>
<dbReference type="PANTHER" id="PTHR43134:SF1">
    <property type="entry name" value="SIGNAL RECOGNITION PARTICLE RECEPTOR SUBUNIT ALPHA"/>
    <property type="match status" value="1"/>
</dbReference>
<dbReference type="InterPro" id="IPR027417">
    <property type="entry name" value="P-loop_NTPase"/>
</dbReference>
<dbReference type="GO" id="GO:0006614">
    <property type="term" value="P:SRP-dependent cotranslational protein targeting to membrane"/>
    <property type="evidence" value="ECO:0007669"/>
    <property type="project" value="InterPro"/>
</dbReference>
<evidence type="ECO:0000256" key="3">
    <source>
        <dbReference type="ARBA" id="ARBA00022475"/>
    </source>
</evidence>
<proteinExistence type="inferred from homology"/>
<dbReference type="GO" id="GO:0005525">
    <property type="term" value="F:GTP binding"/>
    <property type="evidence" value="ECO:0007669"/>
    <property type="project" value="UniProtKB-KW"/>
</dbReference>
<dbReference type="GO" id="GO:0005886">
    <property type="term" value="C:plasma membrane"/>
    <property type="evidence" value="ECO:0007669"/>
    <property type="project" value="UniProtKB-SubCell"/>
</dbReference>
<dbReference type="PROSITE" id="PS00300">
    <property type="entry name" value="SRP54"/>
    <property type="match status" value="1"/>
</dbReference>
<dbReference type="SMART" id="SM00963">
    <property type="entry name" value="SRP54_N"/>
    <property type="match status" value="1"/>
</dbReference>
<dbReference type="SMART" id="SM00962">
    <property type="entry name" value="SRP54"/>
    <property type="match status" value="1"/>
</dbReference>
<dbReference type="NCBIfam" id="TIGR00064">
    <property type="entry name" value="ftsY"/>
    <property type="match status" value="1"/>
</dbReference>
<dbReference type="FunFam" id="3.40.50.300:FF:000566">
    <property type="entry name" value="Signal recognition particle receptor subunit alpha"/>
    <property type="match status" value="1"/>
</dbReference>
<dbReference type="GO" id="GO:0003924">
    <property type="term" value="F:GTPase activity"/>
    <property type="evidence" value="ECO:0007669"/>
    <property type="project" value="TreeGrafter"/>
</dbReference>
<dbReference type="InterPro" id="IPR042101">
    <property type="entry name" value="SRP54_N_sf"/>
</dbReference>
<evidence type="ECO:0000313" key="12">
    <source>
        <dbReference type="Proteomes" id="UP000268446"/>
    </source>
</evidence>
<accession>A0A497EYW8</accession>
<dbReference type="Pfam" id="PF02881">
    <property type="entry name" value="SRP54_N"/>
    <property type="match status" value="1"/>
</dbReference>
<evidence type="ECO:0000313" key="11">
    <source>
        <dbReference type="EMBL" id="RLE51920.1"/>
    </source>
</evidence>
<comment type="subcellular location">
    <subcellularLocation>
        <location evidence="1">Cell membrane</location>
        <topology evidence="1">Peripheral membrane protein</topology>
        <orientation evidence="1">Cytoplasmic side</orientation>
    </subcellularLocation>
</comment>
<reference evidence="11 12" key="1">
    <citation type="submission" date="2018-06" db="EMBL/GenBank/DDBJ databases">
        <title>Extensive metabolic versatility and redundancy in microbially diverse, dynamic hydrothermal sediments.</title>
        <authorList>
            <person name="Dombrowski N."/>
            <person name="Teske A."/>
            <person name="Baker B.J."/>
        </authorList>
    </citation>
    <scope>NUCLEOTIDE SEQUENCE [LARGE SCALE GENOMIC DNA]</scope>
    <source>
        <strain evidence="11">B29_G17</strain>
    </source>
</reference>
<dbReference type="SUPFAM" id="SSF47364">
    <property type="entry name" value="Domain of the SRP/SRP receptor G-proteins"/>
    <property type="match status" value="1"/>
</dbReference>